<dbReference type="SUPFAM" id="SSF47413">
    <property type="entry name" value="lambda repressor-like DNA-binding domains"/>
    <property type="match status" value="1"/>
</dbReference>
<sequence>MAIVRVTGMEAKAKGRIDEARVEALTEDDIRRFNAEDGFDPDDTLKGLSRAVSPADIRKRLNLSQEKFARGLRIPVATLRNWEQGRTRPDPVAISLFALVDADPQRAFEVLAEEKLYPPTSSTIARSAQPVPPDRSHSIVCP</sequence>
<dbReference type="Gene3D" id="1.10.260.40">
    <property type="entry name" value="lambda repressor-like DNA-binding domains"/>
    <property type="match status" value="1"/>
</dbReference>
<evidence type="ECO:0000256" key="3">
    <source>
        <dbReference type="ARBA" id="ARBA00023163"/>
    </source>
</evidence>
<dbReference type="AlphaFoldDB" id="A0AA42CKW3"/>
<dbReference type="PANTHER" id="PTHR36511:SF4">
    <property type="entry name" value="ANTITOXIN MQSA"/>
    <property type="match status" value="1"/>
</dbReference>
<dbReference type="InterPro" id="IPR010982">
    <property type="entry name" value="Lambda_DNA-bd_dom_sf"/>
</dbReference>
<comment type="caution">
    <text evidence="6">The sequence shown here is derived from an EMBL/GenBank/DDBJ whole genome shotgun (WGS) entry which is preliminary data.</text>
</comment>
<dbReference type="CDD" id="cd00093">
    <property type="entry name" value="HTH_XRE"/>
    <property type="match status" value="1"/>
</dbReference>
<gene>
    <name evidence="6" type="ORF">M8523_23620</name>
</gene>
<feature type="domain" description="HTH cro/C1-type" evidence="5">
    <location>
        <begin position="57"/>
        <end position="90"/>
    </location>
</feature>
<dbReference type="PROSITE" id="PS50943">
    <property type="entry name" value="HTH_CROC1"/>
    <property type="match status" value="1"/>
</dbReference>
<dbReference type="Pfam" id="PF01381">
    <property type="entry name" value="HTH_3"/>
    <property type="match status" value="1"/>
</dbReference>
<reference evidence="6" key="1">
    <citation type="submission" date="2022-05" db="EMBL/GenBank/DDBJ databases">
        <authorList>
            <person name="Pankratov T."/>
        </authorList>
    </citation>
    <scope>NUCLEOTIDE SEQUENCE</scope>
    <source>
        <strain evidence="6">BP6-180914</strain>
    </source>
</reference>
<keyword evidence="2" id="KW-0238">DNA-binding</keyword>
<dbReference type="RefSeq" id="WP_282587378.1">
    <property type="nucleotide sequence ID" value="NZ_JAMOIM010000020.1"/>
</dbReference>
<dbReference type="InterPro" id="IPR001387">
    <property type="entry name" value="Cro/C1-type_HTH"/>
</dbReference>
<accession>A0AA42CKW3</accession>
<keyword evidence="7" id="KW-1185">Reference proteome</keyword>
<name>A0AA42CKW3_9HYPH</name>
<feature type="region of interest" description="Disordered" evidence="4">
    <location>
        <begin position="121"/>
        <end position="142"/>
    </location>
</feature>
<evidence type="ECO:0000313" key="6">
    <source>
        <dbReference type="EMBL" id="MCW6510999.1"/>
    </source>
</evidence>
<keyword evidence="1" id="KW-0805">Transcription regulation</keyword>
<keyword evidence="3" id="KW-0804">Transcription</keyword>
<protein>
    <submittedName>
        <fullName evidence="6">Helix-turn-helix domain-containing protein</fullName>
    </submittedName>
</protein>
<dbReference type="GO" id="GO:0003677">
    <property type="term" value="F:DNA binding"/>
    <property type="evidence" value="ECO:0007669"/>
    <property type="project" value="UniProtKB-KW"/>
</dbReference>
<evidence type="ECO:0000313" key="7">
    <source>
        <dbReference type="Proteomes" id="UP001165667"/>
    </source>
</evidence>
<organism evidence="6 7">
    <name type="scientific">Lichenifustis flavocetrariae</name>
    <dbReference type="NCBI Taxonomy" id="2949735"/>
    <lineage>
        <taxon>Bacteria</taxon>
        <taxon>Pseudomonadati</taxon>
        <taxon>Pseudomonadota</taxon>
        <taxon>Alphaproteobacteria</taxon>
        <taxon>Hyphomicrobiales</taxon>
        <taxon>Lichenihabitantaceae</taxon>
        <taxon>Lichenifustis</taxon>
    </lineage>
</organism>
<evidence type="ECO:0000256" key="2">
    <source>
        <dbReference type="ARBA" id="ARBA00023125"/>
    </source>
</evidence>
<dbReference type="Proteomes" id="UP001165667">
    <property type="component" value="Unassembled WGS sequence"/>
</dbReference>
<evidence type="ECO:0000259" key="5">
    <source>
        <dbReference type="PROSITE" id="PS50943"/>
    </source>
</evidence>
<dbReference type="InterPro" id="IPR052359">
    <property type="entry name" value="HTH-type_reg/antitoxin"/>
</dbReference>
<proteinExistence type="predicted"/>
<dbReference type="PANTHER" id="PTHR36511">
    <property type="entry name" value="MERR FAMILY BACTERIAL REGULATORY PROTEIN"/>
    <property type="match status" value="1"/>
</dbReference>
<evidence type="ECO:0000256" key="1">
    <source>
        <dbReference type="ARBA" id="ARBA00023015"/>
    </source>
</evidence>
<dbReference type="EMBL" id="JAMOIM010000020">
    <property type="protein sequence ID" value="MCW6510999.1"/>
    <property type="molecule type" value="Genomic_DNA"/>
</dbReference>
<evidence type="ECO:0000256" key="4">
    <source>
        <dbReference type="SAM" id="MobiDB-lite"/>
    </source>
</evidence>